<dbReference type="InterPro" id="IPR032710">
    <property type="entry name" value="NTF2-like_dom_sf"/>
</dbReference>
<feature type="domain" description="DUF4440" evidence="2">
    <location>
        <begin position="41"/>
        <end position="155"/>
    </location>
</feature>
<gene>
    <name evidence="3" type="ORF">CWI70_11075</name>
</gene>
<sequence length="172" mass="19884">MNVVKFLLILPTLMFAAQAQETERVDPIADLSQAELEQQVLAVDNAMFEAAFGGCDAELLKKVFPDDHEFFHDLVGASHDSEAYWIGLFDEYFCTEKPIKRELVAGSHEVYPMHYYGALVYGENRYYVKNKEGDYELDDTGKYMHLWRLNDGQWELTRAISYDHQPPTDMTE</sequence>
<evidence type="ECO:0000313" key="3">
    <source>
        <dbReference type="EMBL" id="RUO52266.1"/>
    </source>
</evidence>
<accession>A0A432XU54</accession>
<feature type="chain" id="PRO_5019528708" description="DUF4440 domain-containing protein" evidence="1">
    <location>
        <begin position="20"/>
        <end position="172"/>
    </location>
</feature>
<proteinExistence type="predicted"/>
<dbReference type="EMBL" id="PIPX01000003">
    <property type="protein sequence ID" value="RUO52266.1"/>
    <property type="molecule type" value="Genomic_DNA"/>
</dbReference>
<dbReference type="RefSeq" id="WP_126773755.1">
    <property type="nucleotide sequence ID" value="NZ_PIPX01000003.1"/>
</dbReference>
<dbReference type="Proteomes" id="UP000287649">
    <property type="component" value="Unassembled WGS sequence"/>
</dbReference>
<keyword evidence="1" id="KW-0732">Signal</keyword>
<evidence type="ECO:0000313" key="4">
    <source>
        <dbReference type="Proteomes" id="UP000287649"/>
    </source>
</evidence>
<comment type="caution">
    <text evidence="3">The sequence shown here is derived from an EMBL/GenBank/DDBJ whole genome shotgun (WGS) entry which is preliminary data.</text>
</comment>
<feature type="signal peptide" evidence="1">
    <location>
        <begin position="1"/>
        <end position="19"/>
    </location>
</feature>
<reference evidence="4" key="1">
    <citation type="journal article" date="2018" name="Front. Microbiol.">
        <title>Genome-Based Analysis Reveals the Taxonomy and Diversity of the Family Idiomarinaceae.</title>
        <authorList>
            <person name="Liu Y."/>
            <person name="Lai Q."/>
            <person name="Shao Z."/>
        </authorList>
    </citation>
    <scope>NUCLEOTIDE SEQUENCE [LARGE SCALE GENOMIC DNA]</scope>
    <source>
        <strain evidence="4">PO-M2</strain>
    </source>
</reference>
<dbReference type="SUPFAM" id="SSF54427">
    <property type="entry name" value="NTF2-like"/>
    <property type="match status" value="1"/>
</dbReference>
<organism evidence="3 4">
    <name type="scientific">Pseudidiomarina homiensis</name>
    <dbReference type="NCBI Taxonomy" id="364198"/>
    <lineage>
        <taxon>Bacteria</taxon>
        <taxon>Pseudomonadati</taxon>
        <taxon>Pseudomonadota</taxon>
        <taxon>Gammaproteobacteria</taxon>
        <taxon>Alteromonadales</taxon>
        <taxon>Idiomarinaceae</taxon>
        <taxon>Pseudidiomarina</taxon>
    </lineage>
</organism>
<evidence type="ECO:0000256" key="1">
    <source>
        <dbReference type="SAM" id="SignalP"/>
    </source>
</evidence>
<protein>
    <recommendedName>
        <fullName evidence="2">DUF4440 domain-containing protein</fullName>
    </recommendedName>
</protein>
<dbReference type="OrthoDB" id="119951at2"/>
<evidence type="ECO:0000259" key="2">
    <source>
        <dbReference type="Pfam" id="PF14534"/>
    </source>
</evidence>
<name>A0A432XU54_9GAMM</name>
<keyword evidence="4" id="KW-1185">Reference proteome</keyword>
<dbReference type="Pfam" id="PF14534">
    <property type="entry name" value="DUF4440"/>
    <property type="match status" value="1"/>
</dbReference>
<dbReference type="InterPro" id="IPR027843">
    <property type="entry name" value="DUF4440"/>
</dbReference>
<dbReference type="AlphaFoldDB" id="A0A432XU54"/>
<dbReference type="Gene3D" id="3.10.450.50">
    <property type="match status" value="1"/>
</dbReference>